<feature type="region of interest" description="Disordered" evidence="1">
    <location>
        <begin position="1"/>
        <end position="38"/>
    </location>
</feature>
<sequence length="131" mass="14599">MKIERDKSGDSSAPDRTGSFRKHFSSSSCGENKQTKFEIREKQQIADFRRSYKCRLRLPDGATVVPSARNSFGFAISFRYGFPRYGPLIAIASTPPPPPHTLLKRIRLFCALSSSDLGAKEKPQNGERGCS</sequence>
<organism evidence="2 3">
    <name type="scientific">Caerostris darwini</name>
    <dbReference type="NCBI Taxonomy" id="1538125"/>
    <lineage>
        <taxon>Eukaryota</taxon>
        <taxon>Metazoa</taxon>
        <taxon>Ecdysozoa</taxon>
        <taxon>Arthropoda</taxon>
        <taxon>Chelicerata</taxon>
        <taxon>Arachnida</taxon>
        <taxon>Araneae</taxon>
        <taxon>Araneomorphae</taxon>
        <taxon>Entelegynae</taxon>
        <taxon>Araneoidea</taxon>
        <taxon>Araneidae</taxon>
        <taxon>Caerostris</taxon>
    </lineage>
</organism>
<reference evidence="2 3" key="1">
    <citation type="submission" date="2021-06" db="EMBL/GenBank/DDBJ databases">
        <title>Caerostris darwini draft genome.</title>
        <authorList>
            <person name="Kono N."/>
            <person name="Arakawa K."/>
        </authorList>
    </citation>
    <scope>NUCLEOTIDE SEQUENCE [LARGE SCALE GENOMIC DNA]</scope>
</reference>
<protein>
    <submittedName>
        <fullName evidence="2">Uncharacterized protein</fullName>
    </submittedName>
</protein>
<keyword evidence="3" id="KW-1185">Reference proteome</keyword>
<accession>A0AAV4VDG5</accession>
<evidence type="ECO:0000256" key="1">
    <source>
        <dbReference type="SAM" id="MobiDB-lite"/>
    </source>
</evidence>
<evidence type="ECO:0000313" key="3">
    <source>
        <dbReference type="Proteomes" id="UP001054837"/>
    </source>
</evidence>
<comment type="caution">
    <text evidence="2">The sequence shown here is derived from an EMBL/GenBank/DDBJ whole genome shotgun (WGS) entry which is preliminary data.</text>
</comment>
<name>A0AAV4VDG5_9ARAC</name>
<dbReference type="Proteomes" id="UP001054837">
    <property type="component" value="Unassembled WGS sequence"/>
</dbReference>
<proteinExistence type="predicted"/>
<gene>
    <name evidence="2" type="ORF">CDAR_243541</name>
</gene>
<evidence type="ECO:0000313" key="2">
    <source>
        <dbReference type="EMBL" id="GIY67951.1"/>
    </source>
</evidence>
<dbReference type="AlphaFoldDB" id="A0AAV4VDG5"/>
<dbReference type="EMBL" id="BPLQ01012806">
    <property type="protein sequence ID" value="GIY67951.1"/>
    <property type="molecule type" value="Genomic_DNA"/>
</dbReference>